<proteinExistence type="predicted"/>
<name>A0A246HJ54_STEMA</name>
<dbReference type="EMBL" id="NIVS01000046">
    <property type="protein sequence ID" value="OWQ50895.1"/>
    <property type="molecule type" value="Genomic_DNA"/>
</dbReference>
<reference evidence="1 2" key="1">
    <citation type="submission" date="2017-06" db="EMBL/GenBank/DDBJ databases">
        <authorList>
            <person name="Kim H.J."/>
            <person name="Triplett B.A."/>
        </authorList>
    </citation>
    <scope>NUCLEOTIDE SEQUENCE [LARGE SCALE GENOMIC DNA]</scope>
    <source>
        <strain evidence="1 2">13146</strain>
    </source>
</reference>
<dbReference type="Proteomes" id="UP000198157">
    <property type="component" value="Unassembled WGS sequence"/>
</dbReference>
<gene>
    <name evidence="1" type="ORF">CEE60_16075</name>
</gene>
<evidence type="ECO:0000313" key="1">
    <source>
        <dbReference type="EMBL" id="OWQ50895.1"/>
    </source>
</evidence>
<dbReference type="AlphaFoldDB" id="A0A246HJ54"/>
<organism evidence="1 2">
    <name type="scientific">Stenotrophomonas maltophilia</name>
    <name type="common">Pseudomonas maltophilia</name>
    <name type="synonym">Xanthomonas maltophilia</name>
    <dbReference type="NCBI Taxonomy" id="40324"/>
    <lineage>
        <taxon>Bacteria</taxon>
        <taxon>Pseudomonadati</taxon>
        <taxon>Pseudomonadota</taxon>
        <taxon>Gammaproteobacteria</taxon>
        <taxon>Lysobacterales</taxon>
        <taxon>Lysobacteraceae</taxon>
        <taxon>Stenotrophomonas</taxon>
        <taxon>Stenotrophomonas maltophilia group</taxon>
    </lineage>
</organism>
<protein>
    <submittedName>
        <fullName evidence="1">Uncharacterized protein</fullName>
    </submittedName>
</protein>
<evidence type="ECO:0000313" key="2">
    <source>
        <dbReference type="Proteomes" id="UP000198157"/>
    </source>
</evidence>
<accession>A0A246HJ54</accession>
<sequence>MLVGAALVPAAAASDAPVLKGTKELRDYWIYDHATSLPLAEAAGMDIIVPPEMNRQAVPWNKTYAVRIDSTGTVISATCTDCAEDDPVAPIVARGFFVERYTPAPGNTQRLPVQVLLPAELIPPAG</sequence>
<comment type="caution">
    <text evidence="1">The sequence shown here is derived from an EMBL/GenBank/DDBJ whole genome shotgun (WGS) entry which is preliminary data.</text>
</comment>